<sequence length="116" mass="13038">MEATTKQVIDSDAIMHIRQLSPRGGVKEGSVTGSPLAADSRCKFHSHKNVTCLFDITIFIMKSPPTQLQTHCMNGERIMTSRSDACVAHTYAQKDPIKQENKRIYNAQMRAQQGFR</sequence>
<name>C6HSQ7_AJECH</name>
<organism evidence="1 2">
    <name type="scientific">Ajellomyces capsulatus (strain H143)</name>
    <name type="common">Darling's disease fungus</name>
    <name type="synonym">Histoplasma capsulatum</name>
    <dbReference type="NCBI Taxonomy" id="544712"/>
    <lineage>
        <taxon>Eukaryota</taxon>
        <taxon>Fungi</taxon>
        <taxon>Dikarya</taxon>
        <taxon>Ascomycota</taxon>
        <taxon>Pezizomycotina</taxon>
        <taxon>Eurotiomycetes</taxon>
        <taxon>Eurotiomycetidae</taxon>
        <taxon>Onygenales</taxon>
        <taxon>Ajellomycetaceae</taxon>
        <taxon>Histoplasma</taxon>
    </lineage>
</organism>
<dbReference type="EMBL" id="GG692439">
    <property type="protein sequence ID" value="EER36582.1"/>
    <property type="molecule type" value="Genomic_DNA"/>
</dbReference>
<gene>
    <name evidence="1" type="ORF">HCDG_09238</name>
</gene>
<evidence type="ECO:0000313" key="1">
    <source>
        <dbReference type="EMBL" id="EER36582.1"/>
    </source>
</evidence>
<reference evidence="2" key="1">
    <citation type="submission" date="2009-05" db="EMBL/GenBank/DDBJ databases">
        <title>The genome sequence of Ajellomyces capsulatus strain H143.</title>
        <authorList>
            <person name="Champion M."/>
            <person name="Cuomo C.A."/>
            <person name="Ma L.-J."/>
            <person name="Henn M.R."/>
            <person name="Sil A."/>
            <person name="Goldman B."/>
            <person name="Young S.K."/>
            <person name="Kodira C.D."/>
            <person name="Zeng Q."/>
            <person name="Koehrsen M."/>
            <person name="Alvarado L."/>
            <person name="Berlin A.M."/>
            <person name="Borenstein D."/>
            <person name="Chen Z."/>
            <person name="Engels R."/>
            <person name="Freedman E."/>
            <person name="Gellesch M."/>
            <person name="Goldberg J."/>
            <person name="Griggs A."/>
            <person name="Gujja S."/>
            <person name="Heiman D.I."/>
            <person name="Hepburn T.A."/>
            <person name="Howarth C."/>
            <person name="Jen D."/>
            <person name="Larson L."/>
            <person name="Lewis B."/>
            <person name="Mehta T."/>
            <person name="Park D."/>
            <person name="Pearson M."/>
            <person name="Roberts A."/>
            <person name="Saif S."/>
            <person name="Shea T.D."/>
            <person name="Shenoy N."/>
            <person name="Sisk P."/>
            <person name="Stolte C."/>
            <person name="Sykes S."/>
            <person name="Walk T."/>
            <person name="White J."/>
            <person name="Yandava C."/>
            <person name="Klein B."/>
            <person name="McEwen J.G."/>
            <person name="Puccia R."/>
            <person name="Goldman G.H."/>
            <person name="Felipe M.S."/>
            <person name="Nino-Vega G."/>
            <person name="San-Blas G."/>
            <person name="Taylor J.W."/>
            <person name="Mendoza L."/>
            <person name="Galagan J.E."/>
            <person name="Nusbaum C."/>
            <person name="Birren B.W."/>
        </authorList>
    </citation>
    <scope>NUCLEOTIDE SEQUENCE [LARGE SCALE GENOMIC DNA]</scope>
    <source>
        <strain evidence="2">H143</strain>
    </source>
</reference>
<accession>C6HSQ7</accession>
<dbReference type="Proteomes" id="UP000002624">
    <property type="component" value="Unassembled WGS sequence"/>
</dbReference>
<proteinExistence type="predicted"/>
<dbReference type="AlphaFoldDB" id="C6HSQ7"/>
<evidence type="ECO:0000313" key="2">
    <source>
        <dbReference type="Proteomes" id="UP000002624"/>
    </source>
</evidence>
<dbReference type="VEuPathDB" id="FungiDB:HCDG_09238"/>
<dbReference type="HOGENOM" id="CLU_2096194_0_0_1"/>
<protein>
    <submittedName>
        <fullName evidence="1">Uncharacterized protein</fullName>
    </submittedName>
</protein>